<dbReference type="RefSeq" id="WP_210652183.1">
    <property type="nucleotide sequence ID" value="NZ_JAGKQQ010000001.1"/>
</dbReference>
<proteinExistence type="predicted"/>
<evidence type="ECO:0000313" key="2">
    <source>
        <dbReference type="EMBL" id="MBP3954067.1"/>
    </source>
</evidence>
<dbReference type="EMBL" id="JAGKQQ010000001">
    <property type="protein sequence ID" value="MBP3954067.1"/>
    <property type="molecule type" value="Genomic_DNA"/>
</dbReference>
<evidence type="ECO:0008006" key="4">
    <source>
        <dbReference type="Google" id="ProtNLM"/>
    </source>
</evidence>
<keyword evidence="1" id="KW-0732">Signal</keyword>
<dbReference type="Proteomes" id="UP000676565">
    <property type="component" value="Unassembled WGS sequence"/>
</dbReference>
<keyword evidence="3" id="KW-1185">Reference proteome</keyword>
<feature type="signal peptide" evidence="1">
    <location>
        <begin position="1"/>
        <end position="22"/>
    </location>
</feature>
<name>A0ABS5BK34_9BACT</name>
<evidence type="ECO:0000256" key="1">
    <source>
        <dbReference type="SAM" id="SignalP"/>
    </source>
</evidence>
<reference evidence="2 3" key="1">
    <citation type="submission" date="2021-04" db="EMBL/GenBank/DDBJ databases">
        <authorList>
            <person name="Ivanova A."/>
        </authorList>
    </citation>
    <scope>NUCLEOTIDE SEQUENCE [LARGE SCALE GENOMIC DNA]</scope>
    <source>
        <strain evidence="2 3">G18</strain>
    </source>
</reference>
<accession>A0ABS5BK34</accession>
<gene>
    <name evidence="2" type="ORF">J8F10_01995</name>
</gene>
<protein>
    <recommendedName>
        <fullName evidence="4">DUF3352 domain-containing protein</fullName>
    </recommendedName>
</protein>
<sequence>MTRLTLLALGACIVVPTGAATAAPTDVADVFPPGTLAYAELHTPAELGPHLAAVFKGTPLEDSIPFIHTKKDGAKTLQELKAKQELAQLALLMSPEVLGEFRKLGGIAVGLVGFNDRGAPEVVVAVLTGDSAAAGLAARAFVTTTPDLRRVGEVAKVPVFQHRAPVTNYDPSGVPKLVTDKMVEAPYEPVFAYTPGLFVAGTSKAAIVPIIARFRGDEKDSLGATEGFKTSAPGYRKPGLFFYANAPELFAKLDAAARLRGAPADLDLFAWLKLFANPKALKTVAGCLQFRDGGAALAVGARFDPAQKSPLLDFTSGPAVKTDALHHARKPASFAATVNLPEKDRAAAVLGLLDAMAKGSGELGRLPSDVVKDLDAKYQMSVKDAVLSKVRAVTVVVPTKQDLTKGATPVPMFVIHAEDATAAAELEAFVPKLMAELAGEKDVAQPSTETVAGVKVLSLAGAGLPWKSAAHYARKDSVLVWGQDRKLVAAALTSDAAGSVTGGDKGLAPSPGAHALVGILNLGDLVAALEPKPVAGGPVRPLGPPLRLPPGGGNPNAPDALQQDVDKARSAFQAALIELPSAHLTAQRAGDELRFEVFQPKVQNGGLTPVISAGMDWFDKLMNLRDPNRPDFGYGAPRRFPR</sequence>
<comment type="caution">
    <text evidence="2">The sequence shown here is derived from an EMBL/GenBank/DDBJ whole genome shotgun (WGS) entry which is preliminary data.</text>
</comment>
<organism evidence="2 3">
    <name type="scientific">Gemmata palustris</name>
    <dbReference type="NCBI Taxonomy" id="2822762"/>
    <lineage>
        <taxon>Bacteria</taxon>
        <taxon>Pseudomonadati</taxon>
        <taxon>Planctomycetota</taxon>
        <taxon>Planctomycetia</taxon>
        <taxon>Gemmatales</taxon>
        <taxon>Gemmataceae</taxon>
        <taxon>Gemmata</taxon>
    </lineage>
</organism>
<feature type="chain" id="PRO_5047448028" description="DUF3352 domain-containing protein" evidence="1">
    <location>
        <begin position="23"/>
        <end position="642"/>
    </location>
</feature>
<evidence type="ECO:0000313" key="3">
    <source>
        <dbReference type="Proteomes" id="UP000676565"/>
    </source>
</evidence>